<feature type="chain" id="PRO_5013598803" description="3-keto-alpha-glucoside-1,2-lyase/3-keto-2-hydroxy-glucal hydratase domain-containing protein" evidence="1">
    <location>
        <begin position="24"/>
        <end position="239"/>
    </location>
</feature>
<dbReference type="AlphaFoldDB" id="A0A2G1W046"/>
<evidence type="ECO:0000259" key="2">
    <source>
        <dbReference type="Pfam" id="PF06439"/>
    </source>
</evidence>
<keyword evidence="1" id="KW-0732">Signal</keyword>
<protein>
    <recommendedName>
        <fullName evidence="2">3-keto-alpha-glucoside-1,2-lyase/3-keto-2-hydroxy-glucal hydratase domain-containing protein</fullName>
    </recommendedName>
</protein>
<name>A0A2G1W046_9BACT</name>
<evidence type="ECO:0000313" key="3">
    <source>
        <dbReference type="EMBL" id="PHQ32351.1"/>
    </source>
</evidence>
<gene>
    <name evidence="3" type="ORF">CEE69_26215</name>
</gene>
<dbReference type="OrthoDB" id="257006at2"/>
<feature type="signal peptide" evidence="1">
    <location>
        <begin position="1"/>
        <end position="23"/>
    </location>
</feature>
<dbReference type="GO" id="GO:0016787">
    <property type="term" value="F:hydrolase activity"/>
    <property type="evidence" value="ECO:0007669"/>
    <property type="project" value="InterPro"/>
</dbReference>
<dbReference type="Proteomes" id="UP000225740">
    <property type="component" value="Unassembled WGS sequence"/>
</dbReference>
<organism evidence="3 4">
    <name type="scientific">Rhodopirellula bahusiensis</name>
    <dbReference type="NCBI Taxonomy" id="2014065"/>
    <lineage>
        <taxon>Bacteria</taxon>
        <taxon>Pseudomonadati</taxon>
        <taxon>Planctomycetota</taxon>
        <taxon>Planctomycetia</taxon>
        <taxon>Pirellulales</taxon>
        <taxon>Pirellulaceae</taxon>
        <taxon>Rhodopirellula</taxon>
    </lineage>
</organism>
<sequence>MFRPILSVAFVTTSLLTHSTLVADEASSGLPETKVLFEDDFEGRSTLGEGYRTGRGMEAGWSIRDGVLFGKQIRDDHGSTMRKQMKFGDLHVSFDFRFNGGSRFNFVIDDNNEESVHAGHVARASLTPKRMMISDDKFGLMNLEVREKRKTKSLPTEQQKELEDLLARTQASAAIQAKPGTWHHLELTIHGTVMTVHLDGKEVVSLDSTGFAHPTKTQFGMTVNGSSIDFDNLCVFATE</sequence>
<dbReference type="Gene3D" id="2.60.120.560">
    <property type="entry name" value="Exo-inulinase, domain 1"/>
    <property type="match status" value="1"/>
</dbReference>
<keyword evidence="4" id="KW-1185">Reference proteome</keyword>
<accession>A0A2G1W046</accession>
<dbReference type="Pfam" id="PF06439">
    <property type="entry name" value="3keto-disac_hyd"/>
    <property type="match status" value="1"/>
</dbReference>
<comment type="caution">
    <text evidence="3">The sequence shown here is derived from an EMBL/GenBank/DDBJ whole genome shotgun (WGS) entry which is preliminary data.</text>
</comment>
<feature type="domain" description="3-keto-alpha-glucoside-1,2-lyase/3-keto-2-hydroxy-glucal hydratase" evidence="2">
    <location>
        <begin position="39"/>
        <end position="233"/>
    </location>
</feature>
<proteinExistence type="predicted"/>
<reference evidence="3 4" key="1">
    <citation type="submission" date="2017-06" db="EMBL/GenBank/DDBJ databases">
        <title>Description of Rhodopirellula bahusiensis sp. nov.</title>
        <authorList>
            <person name="Kizina J."/>
            <person name="Harder J."/>
        </authorList>
    </citation>
    <scope>NUCLEOTIDE SEQUENCE [LARGE SCALE GENOMIC DNA]</scope>
    <source>
        <strain evidence="3 4">SWK21</strain>
    </source>
</reference>
<dbReference type="InterPro" id="IPR010496">
    <property type="entry name" value="AL/BT2_dom"/>
</dbReference>
<evidence type="ECO:0000313" key="4">
    <source>
        <dbReference type="Proteomes" id="UP000225740"/>
    </source>
</evidence>
<evidence type="ECO:0000256" key="1">
    <source>
        <dbReference type="SAM" id="SignalP"/>
    </source>
</evidence>
<dbReference type="InterPro" id="IPR013320">
    <property type="entry name" value="ConA-like_dom_sf"/>
</dbReference>
<dbReference type="EMBL" id="NIZW01000028">
    <property type="protein sequence ID" value="PHQ32351.1"/>
    <property type="molecule type" value="Genomic_DNA"/>
</dbReference>
<dbReference type="SUPFAM" id="SSF49899">
    <property type="entry name" value="Concanavalin A-like lectins/glucanases"/>
    <property type="match status" value="1"/>
</dbReference>